<dbReference type="OrthoDB" id="9797746at2"/>
<dbReference type="AlphaFoldDB" id="A0A2T6C7H6"/>
<dbReference type="Pfam" id="PF13937">
    <property type="entry name" value="DUF4212"/>
    <property type="match status" value="1"/>
</dbReference>
<gene>
    <name evidence="3" type="ORF">C8P63_10361</name>
</gene>
<dbReference type="EMBL" id="QBKR01000003">
    <property type="protein sequence ID" value="PTX64278.1"/>
    <property type="molecule type" value="Genomic_DNA"/>
</dbReference>
<evidence type="ECO:0000259" key="2">
    <source>
        <dbReference type="Pfam" id="PF13937"/>
    </source>
</evidence>
<dbReference type="NCBIfam" id="TIGR03647">
    <property type="entry name" value="Na_symport_sm"/>
    <property type="match status" value="1"/>
</dbReference>
<protein>
    <submittedName>
        <fullName evidence="3">Putative solute:sodium symporter small subunit</fullName>
    </submittedName>
</protein>
<keyword evidence="4" id="KW-1185">Reference proteome</keyword>
<comment type="caution">
    <text evidence="3">The sequence shown here is derived from an EMBL/GenBank/DDBJ whole genome shotgun (WGS) entry which is preliminary data.</text>
</comment>
<dbReference type="InterPro" id="IPR019886">
    <property type="entry name" value="Na_symporter_ssu"/>
</dbReference>
<keyword evidence="1" id="KW-1133">Transmembrane helix</keyword>
<evidence type="ECO:0000256" key="1">
    <source>
        <dbReference type="SAM" id="Phobius"/>
    </source>
</evidence>
<feature type="domain" description="Sodium symporter small subunit" evidence="2">
    <location>
        <begin position="11"/>
        <end position="85"/>
    </location>
</feature>
<keyword evidence="1" id="KW-0472">Membrane</keyword>
<reference evidence="3 4" key="1">
    <citation type="submission" date="2018-04" db="EMBL/GenBank/DDBJ databases">
        <title>Genomic Encyclopedia of Archaeal and Bacterial Type Strains, Phase II (KMG-II): from individual species to whole genera.</title>
        <authorList>
            <person name="Goeker M."/>
        </authorList>
    </citation>
    <scope>NUCLEOTIDE SEQUENCE [LARGE SCALE GENOMIC DNA]</scope>
    <source>
        <strain evidence="3 4">DSM 45787</strain>
    </source>
</reference>
<keyword evidence="1" id="KW-0812">Transmembrane</keyword>
<proteinExistence type="predicted"/>
<feature type="transmembrane region" description="Helical" evidence="1">
    <location>
        <begin position="21"/>
        <end position="41"/>
    </location>
</feature>
<dbReference type="RefSeq" id="WP_108021849.1">
    <property type="nucleotide sequence ID" value="NZ_QBKR01000003.1"/>
</dbReference>
<name>A0A2T6C7H6_9BACL</name>
<sequence>MKKIDKSVADLYFRKKVRYTFLFLFIGFLASFGVVMFAEFLSGFTMNGMPFHYFMGAQGAASIFVILLFVNAVISDRLDREFGVDEETNRRISVGKTLDQ</sequence>
<dbReference type="Proteomes" id="UP000244240">
    <property type="component" value="Unassembled WGS sequence"/>
</dbReference>
<evidence type="ECO:0000313" key="4">
    <source>
        <dbReference type="Proteomes" id="UP000244240"/>
    </source>
</evidence>
<organism evidence="3 4">
    <name type="scientific">Melghirimyces profundicolus</name>
    <dbReference type="NCBI Taxonomy" id="1242148"/>
    <lineage>
        <taxon>Bacteria</taxon>
        <taxon>Bacillati</taxon>
        <taxon>Bacillota</taxon>
        <taxon>Bacilli</taxon>
        <taxon>Bacillales</taxon>
        <taxon>Thermoactinomycetaceae</taxon>
        <taxon>Melghirimyces</taxon>
    </lineage>
</organism>
<evidence type="ECO:0000313" key="3">
    <source>
        <dbReference type="EMBL" id="PTX64278.1"/>
    </source>
</evidence>
<accession>A0A2T6C7H6</accession>
<feature type="transmembrane region" description="Helical" evidence="1">
    <location>
        <begin position="53"/>
        <end position="74"/>
    </location>
</feature>